<protein>
    <submittedName>
        <fullName evidence="6">Putative CoA-substrate-specific enzyme activase</fullName>
    </submittedName>
</protein>
<sequence length="189" mass="20646">MYYIGIDIGSTASKVAVYDDKKNDFVELFMIPTGWSGVEASSQILKMLEEKNIKKEDSYFVGTGYGRVAIEYADKTITEITCHAKGANFLFSNLDGTLIDIGGQDTKIISIKNGKVDNFIMNDKCSAGTGRFIELMANSLGCSISTLLEEAQKCESTDVVISSMCTVFAETEVIGLKASGKEKKRLLML</sequence>
<dbReference type="InterPro" id="IPR051805">
    <property type="entry name" value="Dehydratase_Activator_Redct"/>
</dbReference>
<organism evidence="6 7">
    <name type="scientific">Brachyspira pilosicoli B2904</name>
    <dbReference type="NCBI Taxonomy" id="1133568"/>
    <lineage>
        <taxon>Bacteria</taxon>
        <taxon>Pseudomonadati</taxon>
        <taxon>Spirochaetota</taxon>
        <taxon>Spirochaetia</taxon>
        <taxon>Brachyspirales</taxon>
        <taxon>Brachyspiraceae</taxon>
        <taxon>Brachyspira</taxon>
    </lineage>
</organism>
<feature type="domain" description="ATPase BadF/BadG/BcrA/BcrD type" evidence="5">
    <location>
        <begin position="4"/>
        <end position="187"/>
    </location>
</feature>
<dbReference type="PANTHER" id="PTHR32329:SF2">
    <property type="entry name" value="BIFUNCTIONAL PROTEIN [INCLUDES 2-HYDROXYACYL-COA DEHYDRATASE (N-TER) AND ITS ACTIVATOR DOMAIN (C_TERM)"/>
    <property type="match status" value="1"/>
</dbReference>
<dbReference type="PANTHER" id="PTHR32329">
    <property type="entry name" value="BIFUNCTIONAL PROTEIN [INCLUDES 2-HYDROXYACYL-COA DEHYDRATASE (N-TER) AND ITS ACTIVATOR DOMAIN (C_TERM)-RELATED"/>
    <property type="match status" value="1"/>
</dbReference>
<dbReference type="InterPro" id="IPR002731">
    <property type="entry name" value="ATPase_BadF"/>
</dbReference>
<keyword evidence="4" id="KW-0411">Iron-sulfur</keyword>
<dbReference type="PATRIC" id="fig|1133568.3.peg.2117"/>
<evidence type="ECO:0000256" key="2">
    <source>
        <dbReference type="ARBA" id="ARBA00022723"/>
    </source>
</evidence>
<dbReference type="InterPro" id="IPR008275">
    <property type="entry name" value="CoA_E_activase_dom"/>
</dbReference>
<dbReference type="RefSeq" id="WP_014936553.1">
    <property type="nucleotide sequence ID" value="NC_018607.1"/>
</dbReference>
<evidence type="ECO:0000256" key="1">
    <source>
        <dbReference type="ARBA" id="ARBA00001966"/>
    </source>
</evidence>
<dbReference type="GO" id="GO:0046872">
    <property type="term" value="F:metal ion binding"/>
    <property type="evidence" value="ECO:0007669"/>
    <property type="project" value="UniProtKB-KW"/>
</dbReference>
<gene>
    <name evidence="6" type="ORF">B2904_orf2113</name>
</gene>
<reference evidence="6 7" key="1">
    <citation type="journal article" date="2012" name="BMC Genomics">
        <title>Comparative genomics of Brachyspira pilosicoli strains: genome rearrangements, reductions and correlation of genetic compliment with phenotypic diversity.</title>
        <authorList>
            <person name="Mappley L.J."/>
            <person name="Black M.L."/>
            <person name="Abuoun M."/>
            <person name="Darby A.C."/>
            <person name="Woodward M.J."/>
            <person name="Parkhill J."/>
            <person name="Turner A.K."/>
            <person name="Bellgard M.I."/>
            <person name="La T."/>
            <person name="Phillips N.D."/>
            <person name="La Ragione R.M."/>
            <person name="Hampson D.J."/>
        </authorList>
    </citation>
    <scope>NUCLEOTIDE SEQUENCE [LARGE SCALE GENOMIC DNA]</scope>
    <source>
        <strain evidence="6">B2904</strain>
    </source>
</reference>
<proteinExistence type="predicted"/>
<dbReference type="AlphaFoldDB" id="J9U0J5"/>
<evidence type="ECO:0000313" key="7">
    <source>
        <dbReference type="Proteomes" id="UP000007346"/>
    </source>
</evidence>
<dbReference type="NCBIfam" id="TIGR00241">
    <property type="entry name" value="CoA_E_activ"/>
    <property type="match status" value="1"/>
</dbReference>
<keyword evidence="3" id="KW-0408">Iron</keyword>
<dbReference type="HOGENOM" id="CLU_066597_2_0_12"/>
<evidence type="ECO:0000259" key="5">
    <source>
        <dbReference type="Pfam" id="PF01869"/>
    </source>
</evidence>
<evidence type="ECO:0000256" key="3">
    <source>
        <dbReference type="ARBA" id="ARBA00023004"/>
    </source>
</evidence>
<dbReference type="Gene3D" id="3.30.420.40">
    <property type="match status" value="2"/>
</dbReference>
<evidence type="ECO:0000256" key="4">
    <source>
        <dbReference type="ARBA" id="ARBA00023014"/>
    </source>
</evidence>
<dbReference type="EMBL" id="CP003490">
    <property type="protein sequence ID" value="AFR71442.1"/>
    <property type="molecule type" value="Genomic_DNA"/>
</dbReference>
<dbReference type="SUPFAM" id="SSF53067">
    <property type="entry name" value="Actin-like ATPase domain"/>
    <property type="match status" value="1"/>
</dbReference>
<dbReference type="Pfam" id="PF01869">
    <property type="entry name" value="BcrAD_BadFG"/>
    <property type="match status" value="1"/>
</dbReference>
<accession>J9U0J5</accession>
<dbReference type="InterPro" id="IPR043129">
    <property type="entry name" value="ATPase_NBD"/>
</dbReference>
<dbReference type="GO" id="GO:0051536">
    <property type="term" value="F:iron-sulfur cluster binding"/>
    <property type="evidence" value="ECO:0007669"/>
    <property type="project" value="UniProtKB-KW"/>
</dbReference>
<dbReference type="KEGG" id="bpj:B2904_orf2113"/>
<comment type="cofactor">
    <cofactor evidence="1">
        <name>[4Fe-4S] cluster</name>
        <dbReference type="ChEBI" id="CHEBI:49883"/>
    </cofactor>
</comment>
<name>J9U0J5_BRAPL</name>
<evidence type="ECO:0000313" key="6">
    <source>
        <dbReference type="EMBL" id="AFR71442.1"/>
    </source>
</evidence>
<dbReference type="Proteomes" id="UP000007346">
    <property type="component" value="Chromosome"/>
</dbReference>
<keyword evidence="2" id="KW-0479">Metal-binding</keyword>